<feature type="region of interest" description="Disordered" evidence="1">
    <location>
        <begin position="485"/>
        <end position="508"/>
    </location>
</feature>
<dbReference type="STRING" id="1160497.A0A1L9VPU9"/>
<name>A0A1L9VPU9_ASPGL</name>
<dbReference type="OrthoDB" id="1046782at2759"/>
<keyword evidence="2" id="KW-0812">Transmembrane</keyword>
<sequence>MIGIKQAKINLMKGRIDQRSRLFQAWPTKCRLEVIQPFKSNSDADMIQLVENASQLELLDTTTSKLFIVRQEDTWSRINISKELFEQFLGAYHVFPNIWKSVFPLGFKLSENEFAFPGPSSRYATSKGQDTCEISYILRRVEEHDRECGPVDSPWSIRHTVVYHQLNGKKDIQKSKSIFLLVSLPSTVFEDELSQVIQDSTEEVNPWVIHWLLVADSTRGWPEYISWIEGQLQERSRPIYVATVGDEHDAKSLTNYKFSLQDRQDLYRFEEYISTLQIILPTMLENIIRVRDVYQKWCFEHSPFWDHLGLLVEFDEHISDVKRDIQRVEVLKERLQSTIRLLTDLLSYEEACMLKGLALESQKEGKVTSQLAFQSTKDAAAVKVLTIISLIYLPTTIVANFFSTEFVKANNGKMEISPQSWVLAAVALPLTSLTLGLWWLCVRFSPPVHPGDKGSRSLHRRVWDIIAGKDSSDLEEGLRQKEREYKIPPRRQMMEVGGVGSKRQAKMD</sequence>
<dbReference type="VEuPathDB" id="FungiDB:ASPGLDRAFT_1293106"/>
<dbReference type="Pfam" id="PF26616">
    <property type="entry name" value="CorA-like"/>
    <property type="match status" value="1"/>
</dbReference>
<evidence type="ECO:0000259" key="3">
    <source>
        <dbReference type="Pfam" id="PF26616"/>
    </source>
</evidence>
<protein>
    <recommendedName>
        <fullName evidence="3">CorA-like transporter domain-containing protein</fullName>
    </recommendedName>
</protein>
<evidence type="ECO:0000313" key="5">
    <source>
        <dbReference type="Proteomes" id="UP000184300"/>
    </source>
</evidence>
<reference evidence="5" key="1">
    <citation type="journal article" date="2017" name="Genome Biol.">
        <title>Comparative genomics reveals high biological diversity and specific adaptations in the industrially and medically important fungal genus Aspergillus.</title>
        <authorList>
            <person name="de Vries R.P."/>
            <person name="Riley R."/>
            <person name="Wiebenga A."/>
            <person name="Aguilar-Osorio G."/>
            <person name="Amillis S."/>
            <person name="Uchima C.A."/>
            <person name="Anderluh G."/>
            <person name="Asadollahi M."/>
            <person name="Askin M."/>
            <person name="Barry K."/>
            <person name="Battaglia E."/>
            <person name="Bayram O."/>
            <person name="Benocci T."/>
            <person name="Braus-Stromeyer S.A."/>
            <person name="Caldana C."/>
            <person name="Canovas D."/>
            <person name="Cerqueira G.C."/>
            <person name="Chen F."/>
            <person name="Chen W."/>
            <person name="Choi C."/>
            <person name="Clum A."/>
            <person name="Dos Santos R.A."/>
            <person name="Damasio A.R."/>
            <person name="Diallinas G."/>
            <person name="Emri T."/>
            <person name="Fekete E."/>
            <person name="Flipphi M."/>
            <person name="Freyberg S."/>
            <person name="Gallo A."/>
            <person name="Gournas C."/>
            <person name="Habgood R."/>
            <person name="Hainaut M."/>
            <person name="Harispe M.L."/>
            <person name="Henrissat B."/>
            <person name="Hilden K.S."/>
            <person name="Hope R."/>
            <person name="Hossain A."/>
            <person name="Karabika E."/>
            <person name="Karaffa L."/>
            <person name="Karanyi Z."/>
            <person name="Krasevec N."/>
            <person name="Kuo A."/>
            <person name="Kusch H."/>
            <person name="LaButti K."/>
            <person name="Lagendijk E.L."/>
            <person name="Lapidus A."/>
            <person name="Levasseur A."/>
            <person name="Lindquist E."/>
            <person name="Lipzen A."/>
            <person name="Logrieco A.F."/>
            <person name="MacCabe A."/>
            <person name="Maekelae M.R."/>
            <person name="Malavazi I."/>
            <person name="Melin P."/>
            <person name="Meyer V."/>
            <person name="Mielnichuk N."/>
            <person name="Miskei M."/>
            <person name="Molnar A.P."/>
            <person name="Mule G."/>
            <person name="Ngan C.Y."/>
            <person name="Orejas M."/>
            <person name="Orosz E."/>
            <person name="Ouedraogo J.P."/>
            <person name="Overkamp K.M."/>
            <person name="Park H.-S."/>
            <person name="Perrone G."/>
            <person name="Piumi F."/>
            <person name="Punt P.J."/>
            <person name="Ram A.F."/>
            <person name="Ramon A."/>
            <person name="Rauscher S."/>
            <person name="Record E."/>
            <person name="Riano-Pachon D.M."/>
            <person name="Robert V."/>
            <person name="Roehrig J."/>
            <person name="Ruller R."/>
            <person name="Salamov A."/>
            <person name="Salih N.S."/>
            <person name="Samson R.A."/>
            <person name="Sandor E."/>
            <person name="Sanguinetti M."/>
            <person name="Schuetze T."/>
            <person name="Sepcic K."/>
            <person name="Shelest E."/>
            <person name="Sherlock G."/>
            <person name="Sophianopoulou V."/>
            <person name="Squina F.M."/>
            <person name="Sun H."/>
            <person name="Susca A."/>
            <person name="Todd R.B."/>
            <person name="Tsang A."/>
            <person name="Unkles S.E."/>
            <person name="van de Wiele N."/>
            <person name="van Rossen-Uffink D."/>
            <person name="Oliveira J.V."/>
            <person name="Vesth T.C."/>
            <person name="Visser J."/>
            <person name="Yu J.-H."/>
            <person name="Zhou M."/>
            <person name="Andersen M.R."/>
            <person name="Archer D.B."/>
            <person name="Baker S.E."/>
            <person name="Benoit I."/>
            <person name="Brakhage A.A."/>
            <person name="Braus G.H."/>
            <person name="Fischer R."/>
            <person name="Frisvad J.C."/>
            <person name="Goldman G.H."/>
            <person name="Houbraken J."/>
            <person name="Oakley B."/>
            <person name="Pocsi I."/>
            <person name="Scazzocchio C."/>
            <person name="Seiboth B."/>
            <person name="vanKuyk P.A."/>
            <person name="Wortman J."/>
            <person name="Dyer P.S."/>
            <person name="Grigoriev I.V."/>
        </authorList>
    </citation>
    <scope>NUCLEOTIDE SEQUENCE [LARGE SCALE GENOMIC DNA]</scope>
    <source>
        <strain evidence="5">CBS 516.65</strain>
    </source>
</reference>
<dbReference type="InterPro" id="IPR058257">
    <property type="entry name" value="CorA-like_dom"/>
</dbReference>
<gene>
    <name evidence="4" type="ORF">ASPGLDRAFT_1293106</name>
</gene>
<dbReference type="Proteomes" id="UP000184300">
    <property type="component" value="Unassembled WGS sequence"/>
</dbReference>
<evidence type="ECO:0000313" key="4">
    <source>
        <dbReference type="EMBL" id="OJJ85921.1"/>
    </source>
</evidence>
<dbReference type="EMBL" id="KV878893">
    <property type="protein sequence ID" value="OJJ85921.1"/>
    <property type="molecule type" value="Genomic_DNA"/>
</dbReference>
<dbReference type="GeneID" id="34457143"/>
<dbReference type="AlphaFoldDB" id="A0A1L9VPU9"/>
<evidence type="ECO:0000256" key="2">
    <source>
        <dbReference type="SAM" id="Phobius"/>
    </source>
</evidence>
<dbReference type="RefSeq" id="XP_022402615.1">
    <property type="nucleotide sequence ID" value="XM_022540882.1"/>
</dbReference>
<organism evidence="4 5">
    <name type="scientific">Aspergillus glaucus CBS 516.65</name>
    <dbReference type="NCBI Taxonomy" id="1160497"/>
    <lineage>
        <taxon>Eukaryota</taxon>
        <taxon>Fungi</taxon>
        <taxon>Dikarya</taxon>
        <taxon>Ascomycota</taxon>
        <taxon>Pezizomycotina</taxon>
        <taxon>Eurotiomycetes</taxon>
        <taxon>Eurotiomycetidae</taxon>
        <taxon>Eurotiales</taxon>
        <taxon>Aspergillaceae</taxon>
        <taxon>Aspergillus</taxon>
        <taxon>Aspergillus subgen. Aspergillus</taxon>
    </lineage>
</organism>
<feature type="transmembrane region" description="Helical" evidence="2">
    <location>
        <begin position="380"/>
        <end position="401"/>
    </location>
</feature>
<evidence type="ECO:0000256" key="1">
    <source>
        <dbReference type="SAM" id="MobiDB-lite"/>
    </source>
</evidence>
<feature type="transmembrane region" description="Helical" evidence="2">
    <location>
        <begin position="421"/>
        <end position="440"/>
    </location>
</feature>
<feature type="domain" description="CorA-like transporter" evidence="3">
    <location>
        <begin position="36"/>
        <end position="237"/>
    </location>
</feature>
<proteinExistence type="predicted"/>
<keyword evidence="2" id="KW-0472">Membrane</keyword>
<dbReference type="Gene3D" id="1.20.58.340">
    <property type="entry name" value="Magnesium transport protein CorA, transmembrane region"/>
    <property type="match status" value="1"/>
</dbReference>
<accession>A0A1L9VPU9</accession>
<keyword evidence="5" id="KW-1185">Reference proteome</keyword>
<keyword evidence="2" id="KW-1133">Transmembrane helix</keyword>